<dbReference type="Proteomes" id="UP001165283">
    <property type="component" value="Unassembled WGS sequence"/>
</dbReference>
<keyword evidence="2" id="KW-1185">Reference proteome</keyword>
<proteinExistence type="predicted"/>
<dbReference type="RefSeq" id="WP_252435932.1">
    <property type="nucleotide sequence ID" value="NZ_JAGSOV010000010.1"/>
</dbReference>
<organism evidence="1 2">
    <name type="scientific">Pseudonocardia humida</name>
    <dbReference type="NCBI Taxonomy" id="2800819"/>
    <lineage>
        <taxon>Bacteria</taxon>
        <taxon>Bacillati</taxon>
        <taxon>Actinomycetota</taxon>
        <taxon>Actinomycetes</taxon>
        <taxon>Pseudonocardiales</taxon>
        <taxon>Pseudonocardiaceae</taxon>
        <taxon>Pseudonocardia</taxon>
    </lineage>
</organism>
<protein>
    <submittedName>
        <fullName evidence="1">Uncharacterized protein</fullName>
    </submittedName>
</protein>
<evidence type="ECO:0000313" key="2">
    <source>
        <dbReference type="Proteomes" id="UP001165283"/>
    </source>
</evidence>
<accession>A0ABT0ZUA2</accession>
<comment type="caution">
    <text evidence="1">The sequence shown here is derived from an EMBL/GenBank/DDBJ whole genome shotgun (WGS) entry which is preliminary data.</text>
</comment>
<name>A0ABT0ZUA2_9PSEU</name>
<sequence>MRPRRFLGPRRILQLSLLLAAAIALLLALTGALTPAFAAGVMVPWFARP</sequence>
<dbReference type="EMBL" id="JAGSOV010000010">
    <property type="protein sequence ID" value="MCO1654310.1"/>
    <property type="molecule type" value="Genomic_DNA"/>
</dbReference>
<reference evidence="1" key="1">
    <citation type="submission" date="2021-04" db="EMBL/GenBank/DDBJ databases">
        <title>Pseudonocardia sp. nov., isolated from sandy soil of mangrove forest.</title>
        <authorList>
            <person name="Zan Z."/>
            <person name="Huang R."/>
            <person name="Liu W."/>
        </authorList>
    </citation>
    <scope>NUCLEOTIDE SEQUENCE</scope>
    <source>
        <strain evidence="1">S2-4</strain>
    </source>
</reference>
<evidence type="ECO:0000313" key="1">
    <source>
        <dbReference type="EMBL" id="MCO1654310.1"/>
    </source>
</evidence>
<gene>
    <name evidence="1" type="ORF">KDL28_04510</name>
</gene>